<comment type="subcellular location">
    <subcellularLocation>
        <location evidence="5 6">Cytoplasm</location>
    </subcellularLocation>
</comment>
<dbReference type="STRING" id="1276258.SAPIS_v1c05860"/>
<dbReference type="GO" id="GO:0008855">
    <property type="term" value="F:exodeoxyribonuclease VII activity"/>
    <property type="evidence" value="ECO:0007669"/>
    <property type="project" value="UniProtKB-UniRule"/>
</dbReference>
<protein>
    <recommendedName>
        <fullName evidence="5">Exodeoxyribonuclease 7 large subunit</fullName>
        <ecNumber evidence="5">3.1.11.6</ecNumber>
    </recommendedName>
    <alternativeName>
        <fullName evidence="5">Exodeoxyribonuclease VII large subunit</fullName>
        <shortName evidence="5">Exonuclease VII large subunit</shortName>
    </alternativeName>
</protein>
<dbReference type="EC" id="3.1.11.6" evidence="5"/>
<feature type="domain" description="OB-fold nucleic acid binding" evidence="8">
    <location>
        <begin position="7"/>
        <end position="101"/>
    </location>
</feature>
<dbReference type="eggNOG" id="COG1570">
    <property type="taxonomic scope" value="Bacteria"/>
</dbReference>
<evidence type="ECO:0000259" key="8">
    <source>
        <dbReference type="Pfam" id="PF13742"/>
    </source>
</evidence>
<evidence type="ECO:0000313" key="10">
    <source>
        <dbReference type="Proteomes" id="UP000018550"/>
    </source>
</evidence>
<dbReference type="HAMAP" id="MF_00378">
    <property type="entry name" value="Exonuc_7_L"/>
    <property type="match status" value="1"/>
</dbReference>
<evidence type="ECO:0000256" key="1">
    <source>
        <dbReference type="ARBA" id="ARBA00022490"/>
    </source>
</evidence>
<keyword evidence="10" id="KW-1185">Reference proteome</keyword>
<dbReference type="GO" id="GO:0005737">
    <property type="term" value="C:cytoplasm"/>
    <property type="evidence" value="ECO:0007669"/>
    <property type="project" value="UniProtKB-SubCell"/>
</dbReference>
<dbReference type="RefSeq" id="WP_023789509.1">
    <property type="nucleotide sequence ID" value="NC_022998.1"/>
</dbReference>
<dbReference type="Pfam" id="PF13742">
    <property type="entry name" value="tRNA_anti_2"/>
    <property type="match status" value="1"/>
</dbReference>
<dbReference type="OrthoDB" id="9802795at2"/>
<dbReference type="PANTHER" id="PTHR30008">
    <property type="entry name" value="EXODEOXYRIBONUCLEASE 7 LARGE SUBUNIT"/>
    <property type="match status" value="1"/>
</dbReference>
<organism evidence="9 10">
    <name type="scientific">Spiroplasma apis B31</name>
    <dbReference type="NCBI Taxonomy" id="1276258"/>
    <lineage>
        <taxon>Bacteria</taxon>
        <taxon>Bacillati</taxon>
        <taxon>Mycoplasmatota</taxon>
        <taxon>Mollicutes</taxon>
        <taxon>Entomoplasmatales</taxon>
        <taxon>Spiroplasmataceae</taxon>
        <taxon>Spiroplasma</taxon>
    </lineage>
</organism>
<comment type="subunit">
    <text evidence="5">Heterooligomer composed of large and small subunits.</text>
</comment>
<keyword evidence="1 5" id="KW-0963">Cytoplasm</keyword>
<dbReference type="InterPro" id="IPR020579">
    <property type="entry name" value="Exonuc_VII_lsu_C"/>
</dbReference>
<keyword evidence="3 5" id="KW-0378">Hydrolase</keyword>
<evidence type="ECO:0000256" key="6">
    <source>
        <dbReference type="RuleBase" id="RU004355"/>
    </source>
</evidence>
<feature type="domain" description="Exonuclease VII large subunit C-terminal" evidence="7">
    <location>
        <begin position="125"/>
        <end position="437"/>
    </location>
</feature>
<dbReference type="EMBL" id="CP006682">
    <property type="protein sequence ID" value="AHB36431.1"/>
    <property type="molecule type" value="Genomic_DNA"/>
</dbReference>
<dbReference type="Proteomes" id="UP000018550">
    <property type="component" value="Chromosome"/>
</dbReference>
<evidence type="ECO:0000256" key="5">
    <source>
        <dbReference type="HAMAP-Rule" id="MF_00378"/>
    </source>
</evidence>
<comment type="catalytic activity">
    <reaction evidence="5 6">
        <text>Exonucleolytic cleavage in either 5'- to 3'- or 3'- to 5'-direction to yield nucleoside 5'-phosphates.</text>
        <dbReference type="EC" id="3.1.11.6"/>
    </reaction>
</comment>
<dbReference type="NCBIfam" id="TIGR00237">
    <property type="entry name" value="xseA"/>
    <property type="match status" value="1"/>
</dbReference>
<keyword evidence="2 5" id="KW-0540">Nuclease</keyword>
<dbReference type="CDD" id="cd04489">
    <property type="entry name" value="ExoVII_LU_OBF"/>
    <property type="match status" value="1"/>
</dbReference>
<reference evidence="9 10" key="1">
    <citation type="journal article" date="2014" name="Genome Announc.">
        <title>Complete Genome Sequence of Spiroplasma apis B31T (ATCC 33834), a Bacterium Associated with May Disease of Honeybees (Apis mellifera).</title>
        <authorList>
            <person name="Ku C."/>
            <person name="Lo W.S."/>
            <person name="Chen L.L."/>
            <person name="Kuo C.H."/>
        </authorList>
    </citation>
    <scope>NUCLEOTIDE SEQUENCE [LARGE SCALE GENOMIC DNA]</scope>
    <source>
        <strain evidence="9">B31</strain>
    </source>
</reference>
<name>V5RJY9_SPIAP</name>
<evidence type="ECO:0000259" key="7">
    <source>
        <dbReference type="Pfam" id="PF02601"/>
    </source>
</evidence>
<dbReference type="KEGG" id="sapi:SAPIS_v1c05860"/>
<evidence type="ECO:0000256" key="3">
    <source>
        <dbReference type="ARBA" id="ARBA00022801"/>
    </source>
</evidence>
<proteinExistence type="inferred from homology"/>
<dbReference type="InterPro" id="IPR003753">
    <property type="entry name" value="Exonuc_VII_L"/>
</dbReference>
<evidence type="ECO:0000256" key="4">
    <source>
        <dbReference type="ARBA" id="ARBA00022839"/>
    </source>
</evidence>
<dbReference type="GO" id="GO:0006308">
    <property type="term" value="P:DNA catabolic process"/>
    <property type="evidence" value="ECO:0007669"/>
    <property type="project" value="UniProtKB-UniRule"/>
</dbReference>
<evidence type="ECO:0000313" key="9">
    <source>
        <dbReference type="EMBL" id="AHB36431.1"/>
    </source>
</evidence>
<dbReference type="PATRIC" id="fig|1276258.3.peg.594"/>
<keyword evidence="4 5" id="KW-0269">Exonuclease</keyword>
<comment type="similarity">
    <text evidence="5 6">Belongs to the XseA family.</text>
</comment>
<dbReference type="AlphaFoldDB" id="V5RJY9"/>
<dbReference type="GO" id="GO:0009318">
    <property type="term" value="C:exodeoxyribonuclease VII complex"/>
    <property type="evidence" value="ECO:0007669"/>
    <property type="project" value="UniProtKB-UniRule"/>
</dbReference>
<dbReference type="GO" id="GO:0003676">
    <property type="term" value="F:nucleic acid binding"/>
    <property type="evidence" value="ECO:0007669"/>
    <property type="project" value="InterPro"/>
</dbReference>
<comment type="function">
    <text evidence="5">Bidirectionally degrades single-stranded DNA into large acid-insoluble oligonucleotides, which are then degraded further into small acid-soluble oligonucleotides.</text>
</comment>
<sequence length="441" mass="50133">METKVLKIKDLNENLKFFIESSNNFKNINIKGEIANLTYNKSGHIYFSLKDNEAKIDCAIWKSNAQKFINLNPQEGTEVIASGSLSFYKPTGKLTFTIVNVKLDGIGELSIIYDKRYNELKQKGWFDNEIKKNIPKIPKNIGIVTAESGDAVRDLITTAKRRYPPVNIYLFPSSVQGETAANDIANKIMKANRFHKKLDLLIVGRGGGSYEDLWTFNEMAVLEAIYKSNIPIISAVGHEPDVTLADYVADLRVSTPTAAGERAAPEKTNLIQALNNKLKELGNVLSNKINIEKNKILNFENEQKKVLINKILFMDKELSNLDNYLNESLIRKFQMAKTSLNNHINNVRFLFKHNFDKTKNYLIATNEGWNKKLLENYNLLKNTIFQLDEKLDLLNPLKPLEHGFAILKQDEKIIKSVTSINKQNNIEAILIDGKINLKVEN</sequence>
<dbReference type="PANTHER" id="PTHR30008:SF0">
    <property type="entry name" value="EXODEOXYRIBONUCLEASE 7 LARGE SUBUNIT"/>
    <property type="match status" value="1"/>
</dbReference>
<evidence type="ECO:0000256" key="2">
    <source>
        <dbReference type="ARBA" id="ARBA00022722"/>
    </source>
</evidence>
<dbReference type="InterPro" id="IPR025824">
    <property type="entry name" value="OB-fold_nuc-bd_dom"/>
</dbReference>
<dbReference type="Pfam" id="PF02601">
    <property type="entry name" value="Exonuc_VII_L"/>
    <property type="match status" value="1"/>
</dbReference>
<accession>V5RJY9</accession>
<gene>
    <name evidence="5 9" type="primary">xseA</name>
    <name evidence="9" type="ORF">SAPIS_v1c05860</name>
</gene>
<dbReference type="HOGENOM" id="CLU_023625_3_1_14"/>